<dbReference type="SMART" id="SM00434">
    <property type="entry name" value="TOP4c"/>
    <property type="match status" value="1"/>
</dbReference>
<reference evidence="20 21" key="1">
    <citation type="journal article" date="2015" name="Genome Biol. Evol.">
        <title>Phylogenomic analyses indicate that early fungi evolved digesting cell walls of algal ancestors of land plants.</title>
        <authorList>
            <person name="Chang Y."/>
            <person name="Wang S."/>
            <person name="Sekimoto S."/>
            <person name="Aerts A.L."/>
            <person name="Choi C."/>
            <person name="Clum A."/>
            <person name="LaButti K.M."/>
            <person name="Lindquist E.A."/>
            <person name="Yee Ngan C."/>
            <person name="Ohm R.A."/>
            <person name="Salamov A.A."/>
            <person name="Grigoriev I.V."/>
            <person name="Spatafora J.W."/>
            <person name="Berbee M.L."/>
        </authorList>
    </citation>
    <scope>NUCLEOTIDE SEQUENCE [LARGE SCALE GENOMIC DNA]</scope>
    <source>
        <strain evidence="20 21">JEL478</strain>
    </source>
</reference>
<dbReference type="InterPro" id="IPR001241">
    <property type="entry name" value="Topo_IIA"/>
</dbReference>
<evidence type="ECO:0000256" key="2">
    <source>
        <dbReference type="ARBA" id="ARBA00001913"/>
    </source>
</evidence>
<dbReference type="PANTHER" id="PTHR10169:SF38">
    <property type="entry name" value="DNA TOPOISOMERASE 2"/>
    <property type="match status" value="1"/>
</dbReference>
<evidence type="ECO:0000256" key="12">
    <source>
        <dbReference type="ARBA" id="ARBA00023125"/>
    </source>
</evidence>
<dbReference type="GO" id="GO:0000712">
    <property type="term" value="P:resolution of meiotic recombination intermediates"/>
    <property type="evidence" value="ECO:0007669"/>
    <property type="project" value="TreeGrafter"/>
</dbReference>
<dbReference type="FunFam" id="3.40.50.670:FF:000001">
    <property type="entry name" value="DNA topoisomerase 2"/>
    <property type="match status" value="2"/>
</dbReference>
<dbReference type="Gene3D" id="1.10.268.10">
    <property type="entry name" value="Topoisomerase, domain 3"/>
    <property type="match status" value="1"/>
</dbReference>
<evidence type="ECO:0000256" key="11">
    <source>
        <dbReference type="ARBA" id="ARBA00023029"/>
    </source>
</evidence>
<dbReference type="InterPro" id="IPR031660">
    <property type="entry name" value="TOPRIM_C"/>
</dbReference>
<comment type="catalytic activity">
    <reaction evidence="1 15 16">
        <text>ATP-dependent breakage, passage and rejoining of double-stranded DNA.</text>
        <dbReference type="EC" id="5.6.2.2"/>
    </reaction>
</comment>
<evidence type="ECO:0000256" key="15">
    <source>
        <dbReference type="PROSITE-ProRule" id="PRU01384"/>
    </source>
</evidence>
<evidence type="ECO:0000313" key="20">
    <source>
        <dbReference type="EMBL" id="KXS13658.1"/>
    </source>
</evidence>
<accession>A0A139AAD1</accession>
<dbReference type="Gene3D" id="3.30.1490.30">
    <property type="match status" value="1"/>
</dbReference>
<dbReference type="InterPro" id="IPR002205">
    <property type="entry name" value="Topo_IIA_dom_A"/>
</dbReference>
<feature type="domain" description="Topo IIA-type catalytic" evidence="19">
    <location>
        <begin position="758"/>
        <end position="1232"/>
    </location>
</feature>
<evidence type="ECO:0000256" key="14">
    <source>
        <dbReference type="ARBA" id="ARBA00053943"/>
    </source>
</evidence>
<dbReference type="PROSITE" id="PS52040">
    <property type="entry name" value="TOPO_IIA"/>
    <property type="match status" value="1"/>
</dbReference>
<comment type="cofactor">
    <cofactor evidence="3">
        <name>Mg(2+)</name>
        <dbReference type="ChEBI" id="CHEBI:18420"/>
    </cofactor>
</comment>
<dbReference type="SUPFAM" id="SSF55874">
    <property type="entry name" value="ATPase domain of HSP90 chaperone/DNA topoisomerase II/histidine kinase"/>
    <property type="match status" value="1"/>
</dbReference>
<dbReference type="FunFam" id="3.90.199.10:FF:000002">
    <property type="entry name" value="DNA topoisomerase 2"/>
    <property type="match status" value="1"/>
</dbReference>
<dbReference type="PRINTS" id="PR00418">
    <property type="entry name" value="TPI2FAMILY"/>
</dbReference>
<feature type="compositionally biased region" description="Basic residues" evidence="17">
    <location>
        <begin position="40"/>
        <end position="52"/>
    </location>
</feature>
<dbReference type="InterPro" id="IPR001154">
    <property type="entry name" value="TopoII_euk"/>
</dbReference>
<keyword evidence="7" id="KW-0479">Metal-binding</keyword>
<gene>
    <name evidence="20" type="ORF">M427DRAFT_100375</name>
</gene>
<dbReference type="OrthoDB" id="276498at2759"/>
<dbReference type="EC" id="5.6.2.2" evidence="5 16"/>
<comment type="cofactor">
    <cofactor evidence="2">
        <name>Ca(2+)</name>
        <dbReference type="ChEBI" id="CHEBI:29108"/>
    </cofactor>
</comment>
<dbReference type="Gene3D" id="3.30.565.10">
    <property type="entry name" value="Histidine kinase-like ATPase, C-terminal domain"/>
    <property type="match status" value="1"/>
</dbReference>
<dbReference type="InterPro" id="IPR050634">
    <property type="entry name" value="DNA_Topoisomerase_II"/>
</dbReference>
<dbReference type="Gene3D" id="3.30.230.10">
    <property type="match status" value="1"/>
</dbReference>
<sequence>MSDESDAYGVSDTYNSGSDDYAPKPKSVLAKSNADNVPPKPKKVAPKKPAKKKTVDSDEDASDASEGGYAPVSPRKTGGKKDDRPIEQKTQLEHILLRPDTYIGSVEHHSTPMWIAEETGDEEEPFRIVYKQISYVPGLYKIFDEILVNAADNKIRDSKMTFLKVDIDRATNTISVFNNGKGIPIEIHPVEDVYVPELIFGHLLTSSNYDDSDKKVVGGRNGFGAKLCNIFSKEFIVETWDKGSGKKFKQTFRNNMADKSEPIIASNSSTEGTKITFKPDFAKFGMVGIDDDLMGLLQKRVFDMCATVRNVKVYLNGQQIKCKDFKSYCELYLRNRQNIPDNNNKLIYERVSDRWEIAFALSDGQFQQMSFVNSISTYKGGTHVSYIADQVIKIVGEAVSKKNKKGAQIKPHQIKQHLWIFINCLVENPTFDSQTKENMTLKVSAFGSKCSLPEDFTKKLMKSGIVESVLTFADGAASKQLKKTDGSKKARVSGITKLEDANNAGTRRAAECTLILTEGDSAKALAMAGLSVVGRDNFGVFPLRGKLLNVREAGLKQIMENQEIQALKQILGLQQSAKYDSVEKLRYGKIMLMTDQDHDGSHIKGLILNLLDHFWPSLLRIPGFLQEFITPIVKVGKDRKQISFFTLPEYERWREDHEGGKGWTAKYYKGLGTSTSQEAKEYFSAMTKHRKSFAPADDQSRELIDMAFGKKRADDRKDWLRQFQPGTFMDHSTREIKIPDFINRELILFSLADNIRSIPSVVDGLKPGHRKIIFASFKRNLKGEIKVAQLIGYVAEHSAYHHGEASLGSTIVGLAQDFVGSNNIPLMEPIGQFGTRAQGGKDAASTRYIFTSLAPVTRKIFHPADDALLNYLNDDGQNIEPDWYMPILPMVLVNGSDGIGTGWATFIPNYNPADIVGNLRRLMRGEEMTPMSPWYRGFKGAIERSSDSGKDKDKWKVTGVVRKINESTVEISELPVKTWYVTRLSSAVESSQLLTQSYKEQLESWLQGTEKQSAWIKEYKEYHTDTDVRFEVTLSPEEMAKAEEEGLEKKFKVVGSLSTANMVCFDASGRIKKYETPEEIVQDFYDLRLDYYGRRKGHLRDALEREQDRLENKVRFVTEIIKGELVVSNRKKAVLLEELRKRKYTPFPKAASKKATPTSPEEVPEGDDEAEDDSSERGSVSRDHGYDYLLSMPIWNLTWEKVEQLRKELLAKQSELDELLRMSPKDLWEKDLTEFMSLWEVCYFSPHQRKKTVITDAVFLC</sequence>
<feature type="domain" description="Toprim" evidence="18">
    <location>
        <begin position="512"/>
        <end position="626"/>
    </location>
</feature>
<dbReference type="FunFam" id="3.30.565.10:FF:000004">
    <property type="entry name" value="DNA topoisomerase 2"/>
    <property type="match status" value="1"/>
</dbReference>
<feature type="active site" description="O-(5'-phospho-DNA)-tyrosine intermediate" evidence="15">
    <location>
        <position position="848"/>
    </location>
</feature>
<dbReference type="GO" id="GO:0000819">
    <property type="term" value="P:sister chromatid segregation"/>
    <property type="evidence" value="ECO:0007669"/>
    <property type="project" value="TreeGrafter"/>
</dbReference>
<dbReference type="Pfam" id="PF16898">
    <property type="entry name" value="TOPRIM_C"/>
    <property type="match status" value="1"/>
</dbReference>
<dbReference type="Gene3D" id="3.30.1360.40">
    <property type="match status" value="1"/>
</dbReference>
<keyword evidence="9 16" id="KW-0067">ATP-binding</keyword>
<dbReference type="GO" id="GO:0005634">
    <property type="term" value="C:nucleus"/>
    <property type="evidence" value="ECO:0007669"/>
    <property type="project" value="TreeGrafter"/>
</dbReference>
<dbReference type="AlphaFoldDB" id="A0A139AAD1"/>
<dbReference type="EMBL" id="KQ965776">
    <property type="protein sequence ID" value="KXS13658.1"/>
    <property type="molecule type" value="Genomic_DNA"/>
</dbReference>
<evidence type="ECO:0000256" key="1">
    <source>
        <dbReference type="ARBA" id="ARBA00000185"/>
    </source>
</evidence>
<dbReference type="STRING" id="1344416.A0A139AAD1"/>
<evidence type="ECO:0000256" key="9">
    <source>
        <dbReference type="ARBA" id="ARBA00022840"/>
    </source>
</evidence>
<dbReference type="InterPro" id="IPR013760">
    <property type="entry name" value="Topo_IIA-like_dom_sf"/>
</dbReference>
<evidence type="ECO:0000256" key="16">
    <source>
        <dbReference type="RuleBase" id="RU362094"/>
    </source>
</evidence>
<evidence type="ECO:0000313" key="21">
    <source>
        <dbReference type="Proteomes" id="UP000070544"/>
    </source>
</evidence>
<proteinExistence type="inferred from homology"/>
<dbReference type="Pfam" id="PF01751">
    <property type="entry name" value="Toprim"/>
    <property type="match status" value="1"/>
</dbReference>
<dbReference type="FunFam" id="3.30.1490.30:FF:000001">
    <property type="entry name" value="DNA topoisomerase 2"/>
    <property type="match status" value="1"/>
</dbReference>
<dbReference type="InterPro" id="IPR018522">
    <property type="entry name" value="TopoIIA_CS"/>
</dbReference>
<dbReference type="SUPFAM" id="SSF56719">
    <property type="entry name" value="Type II DNA topoisomerase"/>
    <property type="match status" value="1"/>
</dbReference>
<keyword evidence="10" id="KW-0460">Magnesium</keyword>
<keyword evidence="13 15" id="KW-0413">Isomerase</keyword>
<feature type="region of interest" description="Disordered" evidence="17">
    <location>
        <begin position="1"/>
        <end position="86"/>
    </location>
</feature>
<keyword evidence="8 16" id="KW-0547">Nucleotide-binding</keyword>
<dbReference type="InterPro" id="IPR034157">
    <property type="entry name" value="TOPRIM_TopoII"/>
</dbReference>
<evidence type="ECO:0000259" key="18">
    <source>
        <dbReference type="PROSITE" id="PS50880"/>
    </source>
</evidence>
<dbReference type="InterPro" id="IPR013759">
    <property type="entry name" value="Topo_IIA_B_C"/>
</dbReference>
<dbReference type="InterPro" id="IPR013757">
    <property type="entry name" value="Topo_IIA_A_a_sf"/>
</dbReference>
<dbReference type="CDD" id="cd16930">
    <property type="entry name" value="HATPase_TopII-like"/>
    <property type="match status" value="1"/>
</dbReference>
<evidence type="ECO:0000256" key="13">
    <source>
        <dbReference type="ARBA" id="ARBA00023235"/>
    </source>
</evidence>
<dbReference type="OMA" id="TWTQDFK"/>
<feature type="region of interest" description="Disordered" evidence="17">
    <location>
        <begin position="1148"/>
        <end position="1180"/>
    </location>
</feature>
<dbReference type="Pfam" id="PF02518">
    <property type="entry name" value="HATPase_c"/>
    <property type="match status" value="1"/>
</dbReference>
<dbReference type="CDD" id="cd00187">
    <property type="entry name" value="TOP4c"/>
    <property type="match status" value="1"/>
</dbReference>
<dbReference type="InterPro" id="IPR014721">
    <property type="entry name" value="Ribsml_uS5_D2-typ_fold_subgr"/>
</dbReference>
<keyword evidence="11 15" id="KW-0799">Topoisomerase</keyword>
<evidence type="ECO:0000256" key="3">
    <source>
        <dbReference type="ARBA" id="ARBA00001946"/>
    </source>
</evidence>
<evidence type="ECO:0000256" key="17">
    <source>
        <dbReference type="SAM" id="MobiDB-lite"/>
    </source>
</evidence>
<dbReference type="Gene3D" id="3.40.50.670">
    <property type="match status" value="1"/>
</dbReference>
<dbReference type="SMART" id="SM00387">
    <property type="entry name" value="HATPase_c"/>
    <property type="match status" value="1"/>
</dbReference>
<comment type="subunit">
    <text evidence="16">Homodimer.</text>
</comment>
<dbReference type="GO" id="GO:0003677">
    <property type="term" value="F:DNA binding"/>
    <property type="evidence" value="ECO:0007669"/>
    <property type="project" value="UniProtKB-UniRule"/>
</dbReference>
<organism evidence="20 21">
    <name type="scientific">Gonapodya prolifera (strain JEL478)</name>
    <name type="common">Monoblepharis prolifera</name>
    <dbReference type="NCBI Taxonomy" id="1344416"/>
    <lineage>
        <taxon>Eukaryota</taxon>
        <taxon>Fungi</taxon>
        <taxon>Fungi incertae sedis</taxon>
        <taxon>Chytridiomycota</taxon>
        <taxon>Chytridiomycota incertae sedis</taxon>
        <taxon>Monoblepharidomycetes</taxon>
        <taxon>Monoblepharidales</taxon>
        <taxon>Gonapodyaceae</taxon>
        <taxon>Gonapodya</taxon>
    </lineage>
</organism>
<protein>
    <recommendedName>
        <fullName evidence="6 16">DNA topoisomerase 2</fullName>
        <ecNumber evidence="5 16">5.6.2.2</ecNumber>
    </recommendedName>
</protein>
<dbReference type="InterPro" id="IPR013506">
    <property type="entry name" value="Topo_IIA_bsu_dom2"/>
</dbReference>
<dbReference type="CDD" id="cd03365">
    <property type="entry name" value="TOPRIM_TopoIIA"/>
    <property type="match status" value="1"/>
</dbReference>
<dbReference type="PROSITE" id="PS00177">
    <property type="entry name" value="TOPOISOMERASE_II"/>
    <property type="match status" value="1"/>
</dbReference>
<evidence type="ECO:0000256" key="6">
    <source>
        <dbReference type="ARBA" id="ARBA00019635"/>
    </source>
</evidence>
<dbReference type="InterPro" id="IPR013758">
    <property type="entry name" value="Topo_IIA_A/C_ab"/>
</dbReference>
<name>A0A139AAD1_GONPJ</name>
<dbReference type="GO" id="GO:0006265">
    <property type="term" value="P:DNA topological change"/>
    <property type="evidence" value="ECO:0007669"/>
    <property type="project" value="UniProtKB-UniRule"/>
</dbReference>
<dbReference type="GO" id="GO:0003918">
    <property type="term" value="F:DNA topoisomerase type II (double strand cut, ATP-hydrolyzing) activity"/>
    <property type="evidence" value="ECO:0007669"/>
    <property type="project" value="UniProtKB-UniRule"/>
</dbReference>
<dbReference type="InterPro" id="IPR003594">
    <property type="entry name" value="HATPase_dom"/>
</dbReference>
<comment type="similarity">
    <text evidence="4 16">Belongs to the type II topoisomerase family.</text>
</comment>
<dbReference type="GO" id="GO:0046872">
    <property type="term" value="F:metal ion binding"/>
    <property type="evidence" value="ECO:0007669"/>
    <property type="project" value="UniProtKB-KW"/>
</dbReference>
<dbReference type="Proteomes" id="UP000070544">
    <property type="component" value="Unassembled WGS sequence"/>
</dbReference>
<evidence type="ECO:0000256" key="10">
    <source>
        <dbReference type="ARBA" id="ARBA00022842"/>
    </source>
</evidence>
<dbReference type="PRINTS" id="PR01158">
    <property type="entry name" value="TOPISMRASEII"/>
</dbReference>
<evidence type="ECO:0000256" key="7">
    <source>
        <dbReference type="ARBA" id="ARBA00022723"/>
    </source>
</evidence>
<dbReference type="SUPFAM" id="SSF54211">
    <property type="entry name" value="Ribosomal protein S5 domain 2-like"/>
    <property type="match status" value="1"/>
</dbReference>
<dbReference type="Pfam" id="PF00204">
    <property type="entry name" value="DNA_gyraseB"/>
    <property type="match status" value="1"/>
</dbReference>
<dbReference type="CDD" id="cd03481">
    <property type="entry name" value="TopoIIA_Trans_ScTopoIIA"/>
    <property type="match status" value="1"/>
</dbReference>
<dbReference type="InterPro" id="IPR036890">
    <property type="entry name" value="HATPase_C_sf"/>
</dbReference>
<evidence type="ECO:0000256" key="4">
    <source>
        <dbReference type="ARBA" id="ARBA00011080"/>
    </source>
</evidence>
<dbReference type="FunFam" id="3.30.230.10:FF:000008">
    <property type="entry name" value="DNA topoisomerase 2"/>
    <property type="match status" value="1"/>
</dbReference>
<comment type="function">
    <text evidence="14 16">Control of topological states of DNA by transient breakage and subsequent rejoining of DNA strands. Topoisomerase II makes double-strand breaks.</text>
</comment>
<dbReference type="PROSITE" id="PS50880">
    <property type="entry name" value="TOPRIM"/>
    <property type="match status" value="1"/>
</dbReference>
<evidence type="ECO:0000256" key="5">
    <source>
        <dbReference type="ARBA" id="ARBA00012895"/>
    </source>
</evidence>
<dbReference type="SMART" id="SM00433">
    <property type="entry name" value="TOP2c"/>
    <property type="match status" value="1"/>
</dbReference>
<dbReference type="FunFam" id="3.30.1360.40:FF:000003">
    <property type="entry name" value="DNA topoisomerase 2"/>
    <property type="match status" value="1"/>
</dbReference>
<dbReference type="Gene3D" id="3.90.199.10">
    <property type="entry name" value="Topoisomerase II, domain 5"/>
    <property type="match status" value="1"/>
</dbReference>
<keyword evidence="12 15" id="KW-0238">DNA-binding</keyword>
<dbReference type="InterPro" id="IPR006171">
    <property type="entry name" value="TOPRIM_dom"/>
</dbReference>
<feature type="compositionally biased region" description="Acidic residues" evidence="17">
    <location>
        <begin position="1162"/>
        <end position="1174"/>
    </location>
</feature>
<dbReference type="InterPro" id="IPR020568">
    <property type="entry name" value="Ribosomal_Su5_D2-typ_SF"/>
</dbReference>
<keyword evidence="21" id="KW-1185">Reference proteome</keyword>
<dbReference type="Pfam" id="PF00521">
    <property type="entry name" value="DNA_topoisoIV"/>
    <property type="match status" value="1"/>
</dbReference>
<evidence type="ECO:0000256" key="8">
    <source>
        <dbReference type="ARBA" id="ARBA00022741"/>
    </source>
</evidence>
<dbReference type="PANTHER" id="PTHR10169">
    <property type="entry name" value="DNA TOPOISOMERASE/GYRASE"/>
    <property type="match status" value="1"/>
</dbReference>
<dbReference type="GO" id="GO:0005524">
    <property type="term" value="F:ATP binding"/>
    <property type="evidence" value="ECO:0007669"/>
    <property type="project" value="UniProtKB-UniRule"/>
</dbReference>
<evidence type="ECO:0000259" key="19">
    <source>
        <dbReference type="PROSITE" id="PS52040"/>
    </source>
</evidence>